<comment type="caution">
    <text evidence="2">The sequence shown here is derived from an EMBL/GenBank/DDBJ whole genome shotgun (WGS) entry which is preliminary data.</text>
</comment>
<reference evidence="2" key="1">
    <citation type="journal article" date="2014" name="Front. Microbiol.">
        <title>High frequency of phylogenetically diverse reductive dehalogenase-homologous genes in deep subseafloor sedimentary metagenomes.</title>
        <authorList>
            <person name="Kawai M."/>
            <person name="Futagami T."/>
            <person name="Toyoda A."/>
            <person name="Takaki Y."/>
            <person name="Nishi S."/>
            <person name="Hori S."/>
            <person name="Arai W."/>
            <person name="Tsubouchi T."/>
            <person name="Morono Y."/>
            <person name="Uchiyama I."/>
            <person name="Ito T."/>
            <person name="Fujiyama A."/>
            <person name="Inagaki F."/>
            <person name="Takami H."/>
        </authorList>
    </citation>
    <scope>NUCLEOTIDE SEQUENCE</scope>
    <source>
        <strain evidence="2">Expedition CK06-06</strain>
    </source>
</reference>
<gene>
    <name evidence="2" type="ORF">S01H1_58888</name>
</gene>
<feature type="domain" description="PcRGLX/YetA-like N-terminal RIFT barrel" evidence="1">
    <location>
        <begin position="38"/>
        <end position="83"/>
    </location>
</feature>
<dbReference type="EMBL" id="BARS01038488">
    <property type="protein sequence ID" value="GAG23175.1"/>
    <property type="molecule type" value="Genomic_DNA"/>
</dbReference>
<protein>
    <recommendedName>
        <fullName evidence="1">PcRGLX/YetA-like N-terminal RIFT barrel domain-containing protein</fullName>
    </recommendedName>
</protein>
<dbReference type="InterPro" id="IPR048329">
    <property type="entry name" value="PcRGLX_1st"/>
</dbReference>
<proteinExistence type="predicted"/>
<evidence type="ECO:0000259" key="1">
    <source>
        <dbReference type="Pfam" id="PF19501"/>
    </source>
</evidence>
<evidence type="ECO:0000313" key="2">
    <source>
        <dbReference type="EMBL" id="GAG23175.1"/>
    </source>
</evidence>
<feature type="non-terminal residue" evidence="2">
    <location>
        <position position="194"/>
    </location>
</feature>
<dbReference type="Pfam" id="PF19501">
    <property type="entry name" value="PcRGLX_1st"/>
    <property type="match status" value="1"/>
</dbReference>
<name>X0VXY3_9ZZZZ</name>
<organism evidence="2">
    <name type="scientific">marine sediment metagenome</name>
    <dbReference type="NCBI Taxonomy" id="412755"/>
    <lineage>
        <taxon>unclassified sequences</taxon>
        <taxon>metagenomes</taxon>
        <taxon>ecological metagenomes</taxon>
    </lineage>
</organism>
<sequence>MSGVISIMVIAGVAAGGALKAMPLVVEEPSGVARAAWPVTSGVPWPKGMIRDESRVVLRASGGRTLPCQTRALTRWEDGSVKWLLLDFQTNLGPREKKLFALVPGKPRRSKSKPGEAGGWCLLRSGGVRGARVVKPARGVGIVEFHTGDSRRPAVLGSVLVDSAGKEYTAVVSRLEAEEQGPMRSVLRVEGEYV</sequence>
<dbReference type="AlphaFoldDB" id="X0VXY3"/>
<accession>X0VXY3</accession>